<dbReference type="Proteomes" id="UP001139336">
    <property type="component" value="Unassembled WGS sequence"/>
</dbReference>
<dbReference type="EMBL" id="JAKGSI010000001">
    <property type="protein sequence ID" value="MCF4005584.1"/>
    <property type="molecule type" value="Genomic_DNA"/>
</dbReference>
<dbReference type="RefSeq" id="WP_236117398.1">
    <property type="nucleotide sequence ID" value="NZ_JAKGSI010000001.1"/>
</dbReference>
<dbReference type="InterPro" id="IPR000835">
    <property type="entry name" value="HTH_MarR-typ"/>
</dbReference>
<dbReference type="AlphaFoldDB" id="A0A9X1TZC6"/>
<dbReference type="PANTHER" id="PTHR18964">
    <property type="entry name" value="ROK (REPRESSOR, ORF, KINASE) FAMILY"/>
    <property type="match status" value="1"/>
</dbReference>
<dbReference type="Gene3D" id="3.30.420.40">
    <property type="match status" value="1"/>
</dbReference>
<evidence type="ECO:0000256" key="1">
    <source>
        <dbReference type="ARBA" id="ARBA00006479"/>
    </source>
</evidence>
<dbReference type="GO" id="GO:0003700">
    <property type="term" value="F:DNA-binding transcription factor activity"/>
    <property type="evidence" value="ECO:0007669"/>
    <property type="project" value="InterPro"/>
</dbReference>
<dbReference type="Gene3D" id="1.10.10.10">
    <property type="entry name" value="Winged helix-like DNA-binding domain superfamily/Winged helix DNA-binding domain"/>
    <property type="match status" value="1"/>
</dbReference>
<dbReference type="PANTHER" id="PTHR18964:SF149">
    <property type="entry name" value="BIFUNCTIONAL UDP-N-ACETYLGLUCOSAMINE 2-EPIMERASE_N-ACETYLMANNOSAMINE KINASE"/>
    <property type="match status" value="1"/>
</dbReference>
<sequence length="375" mass="39612">MTGPRTRTTGRFTPPDPGPVFTPPRLPAARCLHALRRLGALPQRDIAAHTRLSAATVSRAIRSLTDAGFVEPCPEGRAESRGAGAGAAPGLADDVAEDLAAPPLGRPSQPLCLSTGTYYLGGVAIGTRNTYFALYDLRGRTIVDTYIALDLSSIPPAEATQHVVAGVHRLLTLAREHHDPSLSLAALGVSTPGLVSIGGSVDAAHLHWERLNLREQLSAHFTVPLSIGAAVPAILAAELQNSPLPDQHSAEERTAVFYADDSLGAAIAHPEGLHSVASIPTLAPPGRAEDVEFLADMVDLILDAPEGPVRTIVLAGQHITHDARVPHRIAAEVRRRHALPLTFRLIPTHEEIVRGIARAVATDSVLRDPLGVSIP</sequence>
<keyword evidence="5" id="KW-1185">Reference proteome</keyword>
<dbReference type="InterPro" id="IPR043129">
    <property type="entry name" value="ATPase_NBD"/>
</dbReference>
<protein>
    <submittedName>
        <fullName evidence="4">MarR family transcriptional regulator</fullName>
    </submittedName>
</protein>
<evidence type="ECO:0000313" key="4">
    <source>
        <dbReference type="EMBL" id="MCF4005584.1"/>
    </source>
</evidence>
<feature type="domain" description="HTH marR-type" evidence="3">
    <location>
        <begin position="27"/>
        <end position="76"/>
    </location>
</feature>
<dbReference type="InterPro" id="IPR011991">
    <property type="entry name" value="ArsR-like_HTH"/>
</dbReference>
<dbReference type="InterPro" id="IPR036388">
    <property type="entry name" value="WH-like_DNA-bd_sf"/>
</dbReference>
<comment type="caution">
    <text evidence="4">The sequence shown here is derived from an EMBL/GenBank/DDBJ whole genome shotgun (WGS) entry which is preliminary data.</text>
</comment>
<organism evidence="4 5">
    <name type="scientific">Corynebacterium uropygiale</name>
    <dbReference type="NCBI Taxonomy" id="1775911"/>
    <lineage>
        <taxon>Bacteria</taxon>
        <taxon>Bacillati</taxon>
        <taxon>Actinomycetota</taxon>
        <taxon>Actinomycetes</taxon>
        <taxon>Mycobacteriales</taxon>
        <taxon>Corynebacteriaceae</taxon>
        <taxon>Corynebacterium</taxon>
    </lineage>
</organism>
<feature type="compositionally biased region" description="Low complexity" evidence="2">
    <location>
        <begin position="1"/>
        <end position="13"/>
    </location>
</feature>
<dbReference type="SUPFAM" id="SSF53067">
    <property type="entry name" value="Actin-like ATPase domain"/>
    <property type="match status" value="1"/>
</dbReference>
<dbReference type="InterPro" id="IPR036390">
    <property type="entry name" value="WH_DNA-bd_sf"/>
</dbReference>
<dbReference type="InterPro" id="IPR000600">
    <property type="entry name" value="ROK"/>
</dbReference>
<comment type="similarity">
    <text evidence="1">Belongs to the ROK (NagC/XylR) family.</text>
</comment>
<proteinExistence type="inferred from homology"/>
<reference evidence="4" key="1">
    <citation type="submission" date="2022-01" db="EMBL/GenBank/DDBJ databases">
        <title>Corynebacterium sp. nov isolated from isolated from the feces of the greater white-fronted geese (Anser albifrons) at Poyang Lake, PR China.</title>
        <authorList>
            <person name="Liu Q."/>
        </authorList>
    </citation>
    <scope>NUCLEOTIDE SEQUENCE</scope>
    <source>
        <strain evidence="4">JCM 32435</strain>
    </source>
</reference>
<dbReference type="CDD" id="cd00090">
    <property type="entry name" value="HTH_ARSR"/>
    <property type="match status" value="1"/>
</dbReference>
<gene>
    <name evidence="4" type="ORF">L1O03_00080</name>
</gene>
<dbReference type="SUPFAM" id="SSF46785">
    <property type="entry name" value="Winged helix' DNA-binding domain"/>
    <property type="match status" value="1"/>
</dbReference>
<dbReference type="Pfam" id="PF12802">
    <property type="entry name" value="MarR_2"/>
    <property type="match status" value="1"/>
</dbReference>
<accession>A0A9X1TZC6</accession>
<name>A0A9X1TZC6_9CORY</name>
<evidence type="ECO:0000259" key="3">
    <source>
        <dbReference type="Pfam" id="PF12802"/>
    </source>
</evidence>
<evidence type="ECO:0000313" key="5">
    <source>
        <dbReference type="Proteomes" id="UP001139336"/>
    </source>
</evidence>
<feature type="region of interest" description="Disordered" evidence="2">
    <location>
        <begin position="1"/>
        <end position="22"/>
    </location>
</feature>
<evidence type="ECO:0000256" key="2">
    <source>
        <dbReference type="SAM" id="MobiDB-lite"/>
    </source>
</evidence>